<dbReference type="Proteomes" id="UP000315017">
    <property type="component" value="Chromosome"/>
</dbReference>
<dbReference type="KEGG" id="aagg:ETAA8_50760"/>
<protein>
    <submittedName>
        <fullName evidence="3">Ethanolamine utilization protein EutN</fullName>
    </submittedName>
</protein>
<dbReference type="CDD" id="cd01614">
    <property type="entry name" value="EutN_CcmL"/>
    <property type="match status" value="1"/>
</dbReference>
<keyword evidence="2" id="KW-1283">Bacterial microcompartment</keyword>
<dbReference type="AlphaFoldDB" id="A0A517YIB1"/>
<dbReference type="Gene3D" id="2.40.50.220">
    <property type="entry name" value="EutN/Ccml"/>
    <property type="match status" value="1"/>
</dbReference>
<reference evidence="3 4" key="1">
    <citation type="submission" date="2019-02" db="EMBL/GenBank/DDBJ databases">
        <title>Deep-cultivation of Planctomycetes and their phenomic and genomic characterization uncovers novel biology.</title>
        <authorList>
            <person name="Wiegand S."/>
            <person name="Jogler M."/>
            <person name="Boedeker C."/>
            <person name="Pinto D."/>
            <person name="Vollmers J."/>
            <person name="Rivas-Marin E."/>
            <person name="Kohn T."/>
            <person name="Peeters S.H."/>
            <person name="Heuer A."/>
            <person name="Rast P."/>
            <person name="Oberbeckmann S."/>
            <person name="Bunk B."/>
            <person name="Jeske O."/>
            <person name="Meyerdierks A."/>
            <person name="Storesund J.E."/>
            <person name="Kallscheuer N."/>
            <person name="Luecker S."/>
            <person name="Lage O.M."/>
            <person name="Pohl T."/>
            <person name="Merkel B.J."/>
            <person name="Hornburger P."/>
            <person name="Mueller R.-W."/>
            <person name="Bruemmer F."/>
            <person name="Labrenz M."/>
            <person name="Spormann A.M."/>
            <person name="Op den Camp H."/>
            <person name="Overmann J."/>
            <person name="Amann R."/>
            <person name="Jetten M.S.M."/>
            <person name="Mascher T."/>
            <person name="Medema M.H."/>
            <person name="Devos D.P."/>
            <person name="Kaster A.-K."/>
            <person name="Ovreas L."/>
            <person name="Rohde M."/>
            <person name="Galperin M.Y."/>
            <person name="Jogler C."/>
        </authorList>
    </citation>
    <scope>NUCLEOTIDE SEQUENCE [LARGE SCALE GENOMIC DNA]</scope>
    <source>
        <strain evidence="3 4">ETA_A8</strain>
    </source>
</reference>
<evidence type="ECO:0000256" key="2">
    <source>
        <dbReference type="ARBA" id="ARBA00024446"/>
    </source>
</evidence>
<dbReference type="RefSeq" id="WP_145094607.1">
    <property type="nucleotide sequence ID" value="NZ_CP036274.1"/>
</dbReference>
<dbReference type="GO" id="GO:0031469">
    <property type="term" value="C:bacterial microcompartment"/>
    <property type="evidence" value="ECO:0007669"/>
    <property type="project" value="UniProtKB-SubCell"/>
</dbReference>
<evidence type="ECO:0000256" key="1">
    <source>
        <dbReference type="ARBA" id="ARBA00024322"/>
    </source>
</evidence>
<evidence type="ECO:0000313" key="3">
    <source>
        <dbReference type="EMBL" id="QDU29958.1"/>
    </source>
</evidence>
<dbReference type="OrthoDB" id="278421at2"/>
<sequence length="86" mass="9153">MQLGLVIGTAIATARHSSFKGQKMLIVQPLMADGRTPDADPVIAADVVGAGRGEVVMITSDGKYVREITQDESTPIRWSIIGIQDS</sequence>
<gene>
    <name evidence="3" type="primary">eutN</name>
    <name evidence="3" type="ORF">ETAA8_50760</name>
</gene>
<dbReference type="Pfam" id="PF03319">
    <property type="entry name" value="EutN_CcmL"/>
    <property type="match status" value="1"/>
</dbReference>
<dbReference type="SUPFAM" id="SSF159133">
    <property type="entry name" value="EutN/CcmL-like"/>
    <property type="match status" value="1"/>
</dbReference>
<dbReference type="PANTHER" id="PTHR36539">
    <property type="entry name" value="ETHANOLAMINE UTILIZATION PROTEIN EUTN"/>
    <property type="match status" value="1"/>
</dbReference>
<proteinExistence type="predicted"/>
<accession>A0A517YIB1</accession>
<dbReference type="InterPro" id="IPR004992">
    <property type="entry name" value="EutN_CcmL"/>
</dbReference>
<organism evidence="3 4">
    <name type="scientific">Anatilimnocola aggregata</name>
    <dbReference type="NCBI Taxonomy" id="2528021"/>
    <lineage>
        <taxon>Bacteria</taxon>
        <taxon>Pseudomonadati</taxon>
        <taxon>Planctomycetota</taxon>
        <taxon>Planctomycetia</taxon>
        <taxon>Pirellulales</taxon>
        <taxon>Pirellulaceae</taxon>
        <taxon>Anatilimnocola</taxon>
    </lineage>
</organism>
<evidence type="ECO:0000313" key="4">
    <source>
        <dbReference type="Proteomes" id="UP000315017"/>
    </source>
</evidence>
<name>A0A517YIB1_9BACT</name>
<dbReference type="InterPro" id="IPR036677">
    <property type="entry name" value="EutN_CcmL_sf"/>
</dbReference>
<dbReference type="PROSITE" id="PS51932">
    <property type="entry name" value="BMV"/>
    <property type="match status" value="1"/>
</dbReference>
<keyword evidence="4" id="KW-1185">Reference proteome</keyword>
<comment type="subcellular location">
    <subcellularLocation>
        <location evidence="1">Bacterial microcompartment</location>
    </subcellularLocation>
</comment>
<dbReference type="EMBL" id="CP036274">
    <property type="protein sequence ID" value="QDU29958.1"/>
    <property type="molecule type" value="Genomic_DNA"/>
</dbReference>